<keyword evidence="2" id="KW-1133">Transmembrane helix</keyword>
<gene>
    <name evidence="4" type="ORF">BEWA_026790</name>
</gene>
<dbReference type="KEGG" id="beq:BEWA_026790"/>
<evidence type="ECO:0000256" key="2">
    <source>
        <dbReference type="SAM" id="Phobius"/>
    </source>
</evidence>
<dbReference type="RefSeq" id="XP_004829496.1">
    <property type="nucleotide sequence ID" value="XM_004829439.1"/>
</dbReference>
<keyword evidence="2" id="KW-0812">Transmembrane</keyword>
<feature type="compositionally biased region" description="Polar residues" evidence="1">
    <location>
        <begin position="10"/>
        <end position="24"/>
    </location>
</feature>
<dbReference type="EMBL" id="CP001669">
    <property type="protein sequence ID" value="AFZ79830.1"/>
    <property type="molecule type" value="Genomic_DNA"/>
</dbReference>
<dbReference type="VEuPathDB" id="PiroplasmaDB:BEWA_026790"/>
<dbReference type="SMART" id="SM01042">
    <property type="entry name" value="Brr6_like_C_C"/>
    <property type="match status" value="1"/>
</dbReference>
<dbReference type="GO" id="GO:0055088">
    <property type="term" value="P:lipid homeostasis"/>
    <property type="evidence" value="ECO:0007669"/>
    <property type="project" value="InterPro"/>
</dbReference>
<dbReference type="InterPro" id="IPR018767">
    <property type="entry name" value="Brl1/Brr6_dom"/>
</dbReference>
<keyword evidence="5" id="KW-1185">Reference proteome</keyword>
<feature type="region of interest" description="Disordered" evidence="1">
    <location>
        <begin position="1"/>
        <end position="79"/>
    </location>
</feature>
<feature type="domain" description="Brl1/Brr6" evidence="3">
    <location>
        <begin position="257"/>
        <end position="383"/>
    </location>
</feature>
<keyword evidence="2" id="KW-0472">Membrane</keyword>
<proteinExistence type="predicted"/>
<evidence type="ECO:0000313" key="5">
    <source>
        <dbReference type="Proteomes" id="UP000031512"/>
    </source>
</evidence>
<evidence type="ECO:0000313" key="4">
    <source>
        <dbReference type="EMBL" id="AFZ79830.1"/>
    </source>
</evidence>
<feature type="transmembrane region" description="Helical" evidence="2">
    <location>
        <begin position="260"/>
        <end position="284"/>
    </location>
</feature>
<organism evidence="4 5">
    <name type="scientific">Theileria equi strain WA</name>
    <dbReference type="NCBI Taxonomy" id="1537102"/>
    <lineage>
        <taxon>Eukaryota</taxon>
        <taxon>Sar</taxon>
        <taxon>Alveolata</taxon>
        <taxon>Apicomplexa</taxon>
        <taxon>Aconoidasida</taxon>
        <taxon>Piroplasmida</taxon>
        <taxon>Theileriidae</taxon>
        <taxon>Theileria</taxon>
    </lineage>
</organism>
<feature type="transmembrane region" description="Helical" evidence="2">
    <location>
        <begin position="365"/>
        <end position="385"/>
    </location>
</feature>
<dbReference type="PANTHER" id="PTHR28136:SF1">
    <property type="entry name" value="NUCLEUS EXPORT PROTEIN BRL1"/>
    <property type="match status" value="1"/>
</dbReference>
<evidence type="ECO:0000259" key="3">
    <source>
        <dbReference type="SMART" id="SM01042"/>
    </source>
</evidence>
<evidence type="ECO:0000256" key="1">
    <source>
        <dbReference type="SAM" id="MobiDB-lite"/>
    </source>
</evidence>
<dbReference type="GeneID" id="15806929"/>
<protein>
    <recommendedName>
        <fullName evidence="3">Brl1/Brr6 domain-containing protein</fullName>
    </recommendedName>
</protein>
<dbReference type="PANTHER" id="PTHR28136">
    <property type="entry name" value="NUCLEUS EXPORT PROTEIN BRR6"/>
    <property type="match status" value="1"/>
</dbReference>
<dbReference type="Proteomes" id="UP000031512">
    <property type="component" value="Chromosome 1"/>
</dbReference>
<dbReference type="AlphaFoldDB" id="L0AWA7"/>
<reference evidence="4 5" key="1">
    <citation type="journal article" date="2012" name="BMC Genomics">
        <title>Comparative genomic analysis and phylogenetic position of Theileria equi.</title>
        <authorList>
            <person name="Kappmeyer L.S."/>
            <person name="Thiagarajan M."/>
            <person name="Herndon D.R."/>
            <person name="Ramsay J.D."/>
            <person name="Caler E."/>
            <person name="Djikeng A."/>
            <person name="Gillespie J.J."/>
            <person name="Lau A.O."/>
            <person name="Roalson E.H."/>
            <person name="Silva J.C."/>
            <person name="Silva M.G."/>
            <person name="Suarez C.E."/>
            <person name="Ueti M.W."/>
            <person name="Nene V.M."/>
            <person name="Mealey R.H."/>
            <person name="Knowles D.P."/>
            <person name="Brayton K.A."/>
        </authorList>
    </citation>
    <scope>NUCLEOTIDE SEQUENCE [LARGE SCALE GENOMIC DNA]</scope>
    <source>
        <strain evidence="4 5">WA</strain>
    </source>
</reference>
<accession>L0AWA7</accession>
<dbReference type="eggNOG" id="KOG4503">
    <property type="taxonomic scope" value="Eukaryota"/>
</dbReference>
<dbReference type="GO" id="GO:0031965">
    <property type="term" value="C:nuclear membrane"/>
    <property type="evidence" value="ECO:0007669"/>
    <property type="project" value="InterPro"/>
</dbReference>
<dbReference type="InterPro" id="IPR040202">
    <property type="entry name" value="Brl1/Brr6"/>
</dbReference>
<name>L0AWA7_THEEQ</name>
<dbReference type="OrthoDB" id="361800at2759"/>
<sequence>MEGNLDDTLTGFNALSLGDSTANGRESADKVSQEPLVRQPDGMGGAGEHQKPQLEDSGVDQSGHWSPKDGESANGLESIQDDDVLYVGSSITVKTEGAPSKRGLGTLHRDLSHHLDDSQGHSMAEPMEKFQGQEKSGWIVSCVKSPKASLKHLVSKRVVGLDSVNLGQDGNLTHINALCQRGSNSSTIVSNRSGKSAKMHKNSDYARFNGYDRAGGHADYGKMGEQVVPRHGVKGYIGEAQYGQKSYESHGISPESLNRWLMALLKAFIIITVIYIIAITTLAIKRDIDNEIQKKRRMIKDEVLECQELYKKNQCSTLQIPALEEQCKKWESCMYKNELLYEETTSLSAEFLGGIINKFVSQLELRTVAIVMFTLVALLIGYNLMLSLRLRIFGNGNYPGYTHGGQLNFQGYPNHMLHYPPLIQNPYIVPNYFSMGGYPFIHDQRPQLDCYRRDSGSKHVKRGTSAWKRRFTSAWQDE</sequence>
<dbReference type="GO" id="GO:0006998">
    <property type="term" value="P:nuclear envelope organization"/>
    <property type="evidence" value="ECO:0007669"/>
    <property type="project" value="InterPro"/>
</dbReference>
<dbReference type="Pfam" id="PF10104">
    <property type="entry name" value="Brr6_like_C_C"/>
    <property type="match status" value="1"/>
</dbReference>